<comment type="caution">
    <text evidence="9">The sequence shown here is derived from an EMBL/GenBank/DDBJ whole genome shotgun (WGS) entry which is preliminary data.</text>
</comment>
<dbReference type="Pfam" id="PF04024">
    <property type="entry name" value="PspC"/>
    <property type="match status" value="1"/>
</dbReference>
<evidence type="ECO:0000313" key="9">
    <source>
        <dbReference type="EMBL" id="HJC23452.1"/>
    </source>
</evidence>
<evidence type="ECO:0000256" key="1">
    <source>
        <dbReference type="ARBA" id="ARBA00004162"/>
    </source>
</evidence>
<keyword evidence="3 7" id="KW-0812">Transmembrane</keyword>
<keyword evidence="5 7" id="KW-0472">Membrane</keyword>
<evidence type="ECO:0000259" key="8">
    <source>
        <dbReference type="Pfam" id="PF04024"/>
    </source>
</evidence>
<feature type="compositionally biased region" description="Polar residues" evidence="6">
    <location>
        <begin position="60"/>
        <end position="69"/>
    </location>
</feature>
<sequence>MTDYQDRNQYDQNSQNNGQQGWQQSGADQNGGQGWNSSNGWNQGQGWNNGNGWSSQSSQDWSYENGSQRKLTRSAANRMVCGVCAGIAEYFNWDPTIVRLVWIGASLLLGAGFMGLIAYFIVAVVMPER</sequence>
<evidence type="ECO:0000256" key="7">
    <source>
        <dbReference type="SAM" id="Phobius"/>
    </source>
</evidence>
<name>A0A9D2NDF6_9FIRM</name>
<feature type="compositionally biased region" description="Low complexity" evidence="6">
    <location>
        <begin position="12"/>
        <end position="26"/>
    </location>
</feature>
<evidence type="ECO:0000256" key="3">
    <source>
        <dbReference type="ARBA" id="ARBA00022692"/>
    </source>
</evidence>
<gene>
    <name evidence="9" type="ORF">H9761_07080</name>
</gene>
<keyword evidence="2" id="KW-1003">Cell membrane</keyword>
<evidence type="ECO:0000313" key="10">
    <source>
        <dbReference type="Proteomes" id="UP000823891"/>
    </source>
</evidence>
<evidence type="ECO:0000256" key="4">
    <source>
        <dbReference type="ARBA" id="ARBA00022989"/>
    </source>
</evidence>
<dbReference type="PANTHER" id="PTHR33885">
    <property type="entry name" value="PHAGE SHOCK PROTEIN C"/>
    <property type="match status" value="1"/>
</dbReference>
<dbReference type="InterPro" id="IPR007168">
    <property type="entry name" value="Phageshock_PspC_N"/>
</dbReference>
<accession>A0A9D2NDF6</accession>
<dbReference type="Proteomes" id="UP000823891">
    <property type="component" value="Unassembled WGS sequence"/>
</dbReference>
<organism evidence="9 10">
    <name type="scientific">Candidatus Eisenbergiella merdavium</name>
    <dbReference type="NCBI Taxonomy" id="2838551"/>
    <lineage>
        <taxon>Bacteria</taxon>
        <taxon>Bacillati</taxon>
        <taxon>Bacillota</taxon>
        <taxon>Clostridia</taxon>
        <taxon>Lachnospirales</taxon>
        <taxon>Lachnospiraceae</taxon>
        <taxon>Eisenbergiella</taxon>
    </lineage>
</organism>
<dbReference type="AlphaFoldDB" id="A0A9D2NDF6"/>
<protein>
    <submittedName>
        <fullName evidence="9">PspC domain-containing protein</fullName>
    </submittedName>
</protein>
<feature type="compositionally biased region" description="Low complexity" evidence="6">
    <location>
        <begin position="35"/>
        <end position="59"/>
    </location>
</feature>
<feature type="region of interest" description="Disordered" evidence="6">
    <location>
        <begin position="1"/>
        <end position="71"/>
    </location>
</feature>
<keyword evidence="4 7" id="KW-1133">Transmembrane helix</keyword>
<reference evidence="9" key="1">
    <citation type="journal article" date="2021" name="PeerJ">
        <title>Extensive microbial diversity within the chicken gut microbiome revealed by metagenomics and culture.</title>
        <authorList>
            <person name="Gilroy R."/>
            <person name="Ravi A."/>
            <person name="Getino M."/>
            <person name="Pursley I."/>
            <person name="Horton D.L."/>
            <person name="Alikhan N.F."/>
            <person name="Baker D."/>
            <person name="Gharbi K."/>
            <person name="Hall N."/>
            <person name="Watson M."/>
            <person name="Adriaenssens E.M."/>
            <person name="Foster-Nyarko E."/>
            <person name="Jarju S."/>
            <person name="Secka A."/>
            <person name="Antonio M."/>
            <person name="Oren A."/>
            <person name="Chaudhuri R.R."/>
            <person name="La Ragione R."/>
            <person name="Hildebrand F."/>
            <person name="Pallen M.J."/>
        </authorList>
    </citation>
    <scope>NUCLEOTIDE SEQUENCE</scope>
    <source>
        <strain evidence="9">USAMLcec2-132</strain>
    </source>
</reference>
<dbReference type="GO" id="GO:0005886">
    <property type="term" value="C:plasma membrane"/>
    <property type="evidence" value="ECO:0007669"/>
    <property type="project" value="UniProtKB-SubCell"/>
</dbReference>
<feature type="transmembrane region" description="Helical" evidence="7">
    <location>
        <begin position="99"/>
        <end position="126"/>
    </location>
</feature>
<proteinExistence type="predicted"/>
<dbReference type="PANTHER" id="PTHR33885:SF3">
    <property type="entry name" value="PHAGE SHOCK PROTEIN C"/>
    <property type="match status" value="1"/>
</dbReference>
<feature type="domain" description="Phage shock protein PspC N-terminal" evidence="8">
    <location>
        <begin position="69"/>
        <end position="128"/>
    </location>
</feature>
<reference evidence="9" key="2">
    <citation type="submission" date="2021-04" db="EMBL/GenBank/DDBJ databases">
        <authorList>
            <person name="Gilroy R."/>
        </authorList>
    </citation>
    <scope>NUCLEOTIDE SEQUENCE</scope>
    <source>
        <strain evidence="9">USAMLcec2-132</strain>
    </source>
</reference>
<dbReference type="EMBL" id="DWWS01000024">
    <property type="protein sequence ID" value="HJC23452.1"/>
    <property type="molecule type" value="Genomic_DNA"/>
</dbReference>
<evidence type="ECO:0000256" key="5">
    <source>
        <dbReference type="ARBA" id="ARBA00023136"/>
    </source>
</evidence>
<evidence type="ECO:0000256" key="6">
    <source>
        <dbReference type="SAM" id="MobiDB-lite"/>
    </source>
</evidence>
<evidence type="ECO:0000256" key="2">
    <source>
        <dbReference type="ARBA" id="ARBA00022475"/>
    </source>
</evidence>
<comment type="subcellular location">
    <subcellularLocation>
        <location evidence="1">Cell membrane</location>
        <topology evidence="1">Single-pass membrane protein</topology>
    </subcellularLocation>
</comment>
<dbReference type="InterPro" id="IPR052027">
    <property type="entry name" value="PspC"/>
</dbReference>